<evidence type="ECO:0000256" key="3">
    <source>
        <dbReference type="ARBA" id="ARBA00006059"/>
    </source>
</evidence>
<evidence type="ECO:0000313" key="13">
    <source>
        <dbReference type="EMBL" id="CAF0928780.1"/>
    </source>
</evidence>
<dbReference type="Pfam" id="PF11768">
    <property type="entry name" value="Frtz"/>
    <property type="match status" value="1"/>
</dbReference>
<keyword evidence="14" id="KW-1185">Reference proteome</keyword>
<dbReference type="AlphaFoldDB" id="A0A814BIB3"/>
<evidence type="ECO:0000256" key="5">
    <source>
        <dbReference type="ARBA" id="ARBA00022490"/>
    </source>
</evidence>
<dbReference type="PANTHER" id="PTHR13667:SF5">
    <property type="entry name" value="WD REPEAT-CONTAINING AND PLANAR CELL POLARITY EFFECTOR PROTEIN FRITZ HOMOLOG"/>
    <property type="match status" value="1"/>
</dbReference>
<evidence type="ECO:0000256" key="10">
    <source>
        <dbReference type="ARBA" id="ARBA00023136"/>
    </source>
</evidence>
<evidence type="ECO:0000256" key="9">
    <source>
        <dbReference type="ARBA" id="ARBA00023069"/>
    </source>
</evidence>
<evidence type="ECO:0000256" key="1">
    <source>
        <dbReference type="ARBA" id="ARBA00004236"/>
    </source>
</evidence>
<evidence type="ECO:0000256" key="7">
    <source>
        <dbReference type="ARBA" id="ARBA00022737"/>
    </source>
</evidence>
<comment type="caution">
    <text evidence="13">The sequence shown here is derived from an EMBL/GenBank/DDBJ whole genome shotgun (WGS) entry which is preliminary data.</text>
</comment>
<evidence type="ECO:0000256" key="2">
    <source>
        <dbReference type="ARBA" id="ARBA00004430"/>
    </source>
</evidence>
<evidence type="ECO:0000256" key="6">
    <source>
        <dbReference type="ARBA" id="ARBA00022574"/>
    </source>
</evidence>
<keyword evidence="8" id="KW-0970">Cilium biogenesis/degradation</keyword>
<proteinExistence type="inferred from homology"/>
<name>A0A814BIB3_9BILA</name>
<dbReference type="GO" id="GO:0007399">
    <property type="term" value="P:nervous system development"/>
    <property type="evidence" value="ECO:0007669"/>
    <property type="project" value="TreeGrafter"/>
</dbReference>
<keyword evidence="7" id="KW-0677">Repeat</keyword>
<dbReference type="OrthoDB" id="10013020at2759"/>
<keyword evidence="5" id="KW-0963">Cytoplasm</keyword>
<evidence type="ECO:0000256" key="11">
    <source>
        <dbReference type="ARBA" id="ARBA00023212"/>
    </source>
</evidence>
<accession>A0A814BIB3</accession>
<dbReference type="PANTHER" id="PTHR13667">
    <property type="entry name" value="HOMOLOC-13"/>
    <property type="match status" value="1"/>
</dbReference>
<keyword evidence="11" id="KW-0206">Cytoskeleton</keyword>
<dbReference type="GO" id="GO:0005886">
    <property type="term" value="C:plasma membrane"/>
    <property type="evidence" value="ECO:0007669"/>
    <property type="project" value="UniProtKB-SubCell"/>
</dbReference>
<evidence type="ECO:0000256" key="4">
    <source>
        <dbReference type="ARBA" id="ARBA00022475"/>
    </source>
</evidence>
<evidence type="ECO:0000256" key="12">
    <source>
        <dbReference type="ARBA" id="ARBA00023273"/>
    </source>
</evidence>
<dbReference type="Proteomes" id="UP000663879">
    <property type="component" value="Unassembled WGS sequence"/>
</dbReference>
<keyword evidence="10" id="KW-0472">Membrane</keyword>
<dbReference type="GO" id="GO:0097541">
    <property type="term" value="C:axonemal basal plate"/>
    <property type="evidence" value="ECO:0007669"/>
    <property type="project" value="TreeGrafter"/>
</dbReference>
<evidence type="ECO:0000313" key="14">
    <source>
        <dbReference type="Proteomes" id="UP000663879"/>
    </source>
</evidence>
<keyword evidence="4" id="KW-1003">Cell membrane</keyword>
<dbReference type="EMBL" id="CAJNOC010002362">
    <property type="protein sequence ID" value="CAF0928780.1"/>
    <property type="molecule type" value="Genomic_DNA"/>
</dbReference>
<evidence type="ECO:0000256" key="8">
    <source>
        <dbReference type="ARBA" id="ARBA00022794"/>
    </source>
</evidence>
<keyword evidence="12" id="KW-0966">Cell projection</keyword>
<reference evidence="13" key="1">
    <citation type="submission" date="2021-02" db="EMBL/GenBank/DDBJ databases">
        <authorList>
            <person name="Nowell W R."/>
        </authorList>
    </citation>
    <scope>NUCLEOTIDE SEQUENCE</scope>
    <source>
        <strain evidence="13">Ploen Becks lab</strain>
    </source>
</reference>
<sequence>MDYINCSVHFLTLKQIGYEESNVAVTFYHDRTHFDQNQKNLYAQYAEDFNLQQGRHFVLHNRVATMPNKMSKLKDQVKEFDLLLSSVKIIKIMWLNQNRLLLITESSNLIWLVIDPVSGDLIKILIDKSLDNLKLSSKKLSDLQFMTPEGSMSSILIISYSDKSKLDLIKFKKSTQFFDFFQKLSTLEKLENFDPFLVQTYEFTCPEVGYPINKYILLDSKYQFFTIWWSNQIELVNQRSLLDRDDLRNNILILSSNLTDPNLLEYMFKSDGLLLAVDYIEDNLVSVEQVEYINNQKYSITIFKCLIKDPKNQDDFKPVKLKLKSFYLKAKVLKVNIYGLFILILCEDQTIILYDYYKNLVKKVKLNWSDWNQIEWIKENLFFSVLNQNGDLKLYDIGLNEIDLKYATRYFIKFQTLSEYLNDNLFTRNGSNRIELFSNSKKNMDSNWSCFLFSKGPFGLFKVDLPNDFNSLNLINLYLKSYKLSNDFIKKSINLYLCLDWNRVPIECLGSLQKILNILLSNRVVFNNEIEELCERVFKGFYKPKRELKQDVILEYRAQVSKYARKFFYVLIKNCRFENALRLADDIGDRDLFSDLFYSANDEGEYQMAEVCRLKFHESKHEESKELLKNELNRSVNTIDDNLKGNYSEIDRYSVSSSEQSSSAESYCGSLGSDIGDLDEGLDISLKFSKRNIKMSSKNEKPKVYTEEEIENFTRKMIEKNKFIYEIAFN</sequence>
<comment type="similarity">
    <text evidence="3">Belongs to the WD repeat fritz family.</text>
</comment>
<keyword evidence="6" id="KW-0853">WD repeat</keyword>
<comment type="subcellular location">
    <subcellularLocation>
        <location evidence="1">Cell membrane</location>
    </subcellularLocation>
    <subcellularLocation>
        <location evidence="2">Cytoplasm</location>
        <location evidence="2">Cytoskeleton</location>
        <location evidence="2">Cilium axoneme</location>
    </subcellularLocation>
</comment>
<dbReference type="InterPro" id="IPR024511">
    <property type="entry name" value="Frtz"/>
</dbReference>
<dbReference type="GO" id="GO:0045184">
    <property type="term" value="P:establishment of protein localization"/>
    <property type="evidence" value="ECO:0007669"/>
    <property type="project" value="TreeGrafter"/>
</dbReference>
<organism evidence="13 14">
    <name type="scientific">Brachionus calyciflorus</name>
    <dbReference type="NCBI Taxonomy" id="104777"/>
    <lineage>
        <taxon>Eukaryota</taxon>
        <taxon>Metazoa</taxon>
        <taxon>Spiralia</taxon>
        <taxon>Gnathifera</taxon>
        <taxon>Rotifera</taxon>
        <taxon>Eurotatoria</taxon>
        <taxon>Monogononta</taxon>
        <taxon>Pseudotrocha</taxon>
        <taxon>Ploima</taxon>
        <taxon>Brachionidae</taxon>
        <taxon>Brachionus</taxon>
    </lineage>
</organism>
<gene>
    <name evidence="13" type="ORF">OXX778_LOCUS12790</name>
</gene>
<keyword evidence="9" id="KW-0969">Cilium</keyword>
<dbReference type="GO" id="GO:0044782">
    <property type="term" value="P:cilium organization"/>
    <property type="evidence" value="ECO:0007669"/>
    <property type="project" value="TreeGrafter"/>
</dbReference>
<protein>
    <submittedName>
        <fullName evidence="13">Uncharacterized protein</fullName>
    </submittedName>
</protein>